<reference evidence="2 3" key="1">
    <citation type="submission" date="2021-04" db="EMBL/GenBank/DDBJ databases">
        <title>Genomics, taxonomy and metabolism of representatives of sulfur bacteria of the genus Thiothrix: Thiothrix fructosivorans QT, Thiothrix unzii A1T and three new species, Thiothrix subterranea sp. nov., Thiothrix litoralis sp. nov. and 'Candidatus Thiothrix anitrata' sp. nov.</title>
        <authorList>
            <person name="Ravin N.V."/>
            <person name="Smolyakov D."/>
            <person name="Rudenko T.S."/>
            <person name="Mardanov A.V."/>
            <person name="Beletsky A.V."/>
            <person name="Markov N.D."/>
            <person name="Fomenkov A.I."/>
            <person name="Roberts R.J."/>
            <person name="Karnachuk O.V."/>
            <person name="Novikov A."/>
            <person name="Grabovich M.Y."/>
        </authorList>
    </citation>
    <scope>NUCLEOTIDE SEQUENCE [LARGE SCALE GENOMIC DNA]</scope>
    <source>
        <strain evidence="2 3">AS</strain>
    </source>
</reference>
<dbReference type="InterPro" id="IPR036515">
    <property type="entry name" value="Transposase_17_sf"/>
</dbReference>
<evidence type="ECO:0000313" key="2">
    <source>
        <dbReference type="EMBL" id="QTR46300.1"/>
    </source>
</evidence>
<dbReference type="NCBIfam" id="NF033573">
    <property type="entry name" value="transpos_IS200"/>
    <property type="match status" value="1"/>
</dbReference>
<dbReference type="PANTHER" id="PTHR33360">
    <property type="entry name" value="TRANSPOSASE FOR INSERTION SEQUENCE ELEMENT IS200"/>
    <property type="match status" value="1"/>
</dbReference>
<gene>
    <name evidence="2" type="primary">tnpA</name>
    <name evidence="2" type="ORF">J9253_20405</name>
</gene>
<dbReference type="SUPFAM" id="SSF143422">
    <property type="entry name" value="Transposase IS200-like"/>
    <property type="match status" value="1"/>
</dbReference>
<sequence>METNGNIAFDCKYHVVWCTKYRRRVLSSEIEVALKQIVSDVCEERNATILEMEGGGDHFHLLVAVDPQYGIHRLVKQIKGRSSFVLRGNFPELKTRLPTLWTNSYFVATVGGAPLATIKQYIEQQKGK</sequence>
<protein>
    <submittedName>
        <fullName evidence="2">IS200/IS605 family transposase</fullName>
    </submittedName>
</protein>
<evidence type="ECO:0000259" key="1">
    <source>
        <dbReference type="SMART" id="SM01321"/>
    </source>
</evidence>
<proteinExistence type="predicted"/>
<feature type="domain" description="Transposase IS200-like" evidence="1">
    <location>
        <begin position="8"/>
        <end position="125"/>
    </location>
</feature>
<dbReference type="SMART" id="SM01321">
    <property type="entry name" value="Y1_Tnp"/>
    <property type="match status" value="1"/>
</dbReference>
<name>A0ABX7WRP3_9GAMM</name>
<dbReference type="PANTHER" id="PTHR33360:SF2">
    <property type="entry name" value="TRANSPOSASE FOR INSERTION SEQUENCE ELEMENT IS200"/>
    <property type="match status" value="1"/>
</dbReference>
<organism evidence="2 3">
    <name type="scientific">Thiothrix litoralis</name>
    <dbReference type="NCBI Taxonomy" id="2891210"/>
    <lineage>
        <taxon>Bacteria</taxon>
        <taxon>Pseudomonadati</taxon>
        <taxon>Pseudomonadota</taxon>
        <taxon>Gammaproteobacteria</taxon>
        <taxon>Thiotrichales</taxon>
        <taxon>Thiotrichaceae</taxon>
        <taxon>Thiothrix</taxon>
    </lineage>
</organism>
<dbReference type="Gene3D" id="3.30.70.1290">
    <property type="entry name" value="Transposase IS200-like"/>
    <property type="match status" value="1"/>
</dbReference>
<dbReference type="InterPro" id="IPR002686">
    <property type="entry name" value="Transposase_17"/>
</dbReference>
<accession>A0ABX7WRP3</accession>
<dbReference type="Proteomes" id="UP000672039">
    <property type="component" value="Chromosome"/>
</dbReference>
<keyword evidence="3" id="KW-1185">Reference proteome</keyword>
<evidence type="ECO:0000313" key="3">
    <source>
        <dbReference type="Proteomes" id="UP000672039"/>
    </source>
</evidence>
<dbReference type="EMBL" id="CP072801">
    <property type="protein sequence ID" value="QTR46300.1"/>
    <property type="molecule type" value="Genomic_DNA"/>
</dbReference>
<dbReference type="Pfam" id="PF01797">
    <property type="entry name" value="Y1_Tnp"/>
    <property type="match status" value="1"/>
</dbReference>